<reference evidence="21 23" key="1">
    <citation type="submission" date="2016-10" db="EMBL/GenBank/DDBJ databases">
        <authorList>
            <person name="de Groot N.N."/>
        </authorList>
    </citation>
    <scope>NUCLEOTIDE SEQUENCE [LARGE SCALE GENOMIC DNA]</scope>
    <source>
        <strain evidence="21">MBHS1</strain>
    </source>
</reference>
<dbReference type="Gene3D" id="3.40.50.2300">
    <property type="match status" value="2"/>
</dbReference>
<evidence type="ECO:0000259" key="19">
    <source>
        <dbReference type="PROSITE" id="PS50110"/>
    </source>
</evidence>
<dbReference type="InterPro" id="IPR029151">
    <property type="entry name" value="Sensor-like_sf"/>
</dbReference>
<evidence type="ECO:0000259" key="20">
    <source>
        <dbReference type="PROSITE" id="PS50885"/>
    </source>
</evidence>
<dbReference type="SUPFAM" id="SSF55874">
    <property type="entry name" value="ATPase domain of HSP90 chaperone/DNA topoisomerase II/histidine kinase"/>
    <property type="match status" value="2"/>
</dbReference>
<dbReference type="Pfam" id="PF02518">
    <property type="entry name" value="HATPase_c"/>
    <property type="match status" value="2"/>
</dbReference>
<keyword evidence="6 21" id="KW-0808">Transferase</keyword>
<feature type="coiled-coil region" evidence="16">
    <location>
        <begin position="356"/>
        <end position="401"/>
    </location>
</feature>
<dbReference type="Proteomes" id="UP000236724">
    <property type="component" value="Unassembled WGS sequence"/>
</dbReference>
<evidence type="ECO:0000313" key="22">
    <source>
        <dbReference type="EMBL" id="SEH07497.1"/>
    </source>
</evidence>
<dbReference type="EMBL" id="FMSV02000532">
    <property type="protein sequence ID" value="SEH07497.1"/>
    <property type="molecule type" value="Genomic_DNA"/>
</dbReference>
<dbReference type="EMBL" id="FMSV02000367">
    <property type="protein sequence ID" value="SEH05629.1"/>
    <property type="molecule type" value="Genomic_DNA"/>
</dbReference>
<dbReference type="InterPro" id="IPR004358">
    <property type="entry name" value="Sig_transdc_His_kin-like_C"/>
</dbReference>
<feature type="domain" description="Response regulatory" evidence="19">
    <location>
        <begin position="1061"/>
        <end position="1173"/>
    </location>
</feature>
<dbReference type="Gene3D" id="3.30.450.20">
    <property type="entry name" value="PAS domain"/>
    <property type="match status" value="1"/>
</dbReference>
<sequence length="1324" mass="149210">MKLQSKILLAVFPLIVIPLFILGTIAYQRLQQTATDTLVAQMQTLLQQTAQQVHSFEQTAKANARLFAASQMIHGYLLADEEERYNLLQLPLLKLFTSYQQAYPEYIEIRVILPDGYEDARFAIPELPNLTEEEADSAYFQHWLEHPQTLYLNYLHNPDNQEYSLQVAQRLQFINPSIQERNNQQHTAKLRAFLVITVRLDYLWQQAKQNKVGKQGQLFFTDAKGQILFHAQPEKVGKQLPDALSQMMPDKGEVQQHGATGLYYQGLRLNPDLWAFAVLPEVEFLAESQRLGFAVAAITLITIIFTLLLLMLLLNHLLIKPIKDLGKAAQSLSQGDLDAQLLVHSRDEMGLLTQRFNRMAQYLKTAQEQKDQAQAEALENKEQAIENLKQADRLKDEFLANTSHELRTPLNAIIGIGQSLLDGIGGKPSEVQAQNLRMIVQSGKRLSNLVNDILDAFKMRTKELQLQRSSVDLYTISSLTLELSLTLVAGKSVKLLNEVPKNLPPVDADENRLQQILLNLIGNAIKFTHEGQIIVSASVDKQGFMAVRVQDTGIGIAKDQQKTIFDAFEQGDGSTAREYGGTGLGLSVTQQLVELHGGKIQVESVVEQGSCFIFTLPLSSENLSKSPKLPTIAAEISPADNIELAEVESVQHYAILNCEPGDEQEQCRVLIVDDEPVNLHVLVNYLSMHHYQLTLASSGPEALNLLESGYEPDIIILDVMMPRMTGFEVTHIIRNTWQLHELPILLLTAKNQAQDIVTGLEAGANDYLVKPIAREELLARIRTHLSIKRLKAAREAALETARLKSEFLANMSHEIRTPMNAIIGVSELLSNSSLNAEQIDYVATIRTGSETLLALINDILDFSKIEAGKLDLETKPFYLRNCIEESLDLVRGIANKKAINLSYWIDWQVPTQLVGDITRLRQTLVNLLNNAVKFTKEGDVFVKVTAQLSDQNEDENEDGTPPVYQFKFAISDTGTGIPKERLGRLFQSFSQIDSSITRRYGGTGLGLAICKRLIELMQGEIWVESEIQKGSTFHFTISCPAILKPNILQDWEQQQTFTEYNFLIVEENTHNQEIFTNLLSHWGAKFQFIEKNHFLQMPIKTLKADCAIISLPMTNPKSSLFLEQLQTLQQQITFPLILITPVCRAPLLNDLFQHCLVKPIRPARLYQFLTQLLKSSTDTDTSQEKTASALDRVKINTNLRILLAEDNLVNQKVAQLVLKRLQLSTDITNNGEEALKALQEKSYDLVFMDIQMPEMDGLTATREIYKQFPAEKIPWIIAMTANAMENDQQNCLDAGMHDYLSKPVRIEKLTEALARFQTERLPHS</sequence>
<evidence type="ECO:0000256" key="15">
    <source>
        <dbReference type="PROSITE-ProRule" id="PRU00169"/>
    </source>
</evidence>
<evidence type="ECO:0000256" key="1">
    <source>
        <dbReference type="ARBA" id="ARBA00000085"/>
    </source>
</evidence>
<evidence type="ECO:0000256" key="11">
    <source>
        <dbReference type="ARBA" id="ARBA00022989"/>
    </source>
</evidence>
<accession>A0A1H6F8I4</accession>
<dbReference type="InterPro" id="IPR005467">
    <property type="entry name" value="His_kinase_dom"/>
</dbReference>
<evidence type="ECO:0000256" key="3">
    <source>
        <dbReference type="ARBA" id="ARBA00012438"/>
    </source>
</evidence>
<keyword evidence="23" id="KW-1185">Reference proteome</keyword>
<evidence type="ECO:0000256" key="5">
    <source>
        <dbReference type="ARBA" id="ARBA00022553"/>
    </source>
</evidence>
<dbReference type="CDD" id="cd16922">
    <property type="entry name" value="HATPase_EvgS-ArcB-TorS-like"/>
    <property type="match status" value="2"/>
</dbReference>
<keyword evidence="12" id="KW-0902">Two-component regulatory system</keyword>
<dbReference type="CDD" id="cd17546">
    <property type="entry name" value="REC_hyHK_CKI1_RcsC-like"/>
    <property type="match status" value="1"/>
</dbReference>
<organism evidence="21 23">
    <name type="scientific">Candidatus Venteria ishoeyi</name>
    <dbReference type="NCBI Taxonomy" id="1899563"/>
    <lineage>
        <taxon>Bacteria</taxon>
        <taxon>Pseudomonadati</taxon>
        <taxon>Pseudomonadota</taxon>
        <taxon>Gammaproteobacteria</taxon>
        <taxon>Thiotrichales</taxon>
        <taxon>Thiotrichaceae</taxon>
        <taxon>Venteria</taxon>
    </lineage>
</organism>
<keyword evidence="4" id="KW-1003">Cell membrane</keyword>
<dbReference type="PRINTS" id="PR00344">
    <property type="entry name" value="BCTRLSENSOR"/>
</dbReference>
<dbReference type="SMART" id="SM00448">
    <property type="entry name" value="REC"/>
    <property type="match status" value="2"/>
</dbReference>
<dbReference type="Pfam" id="PF00512">
    <property type="entry name" value="HisKA"/>
    <property type="match status" value="2"/>
</dbReference>
<evidence type="ECO:0000313" key="21">
    <source>
        <dbReference type="EMBL" id="SEH05629.1"/>
    </source>
</evidence>
<dbReference type="SUPFAM" id="SSF103190">
    <property type="entry name" value="Sensory domain-like"/>
    <property type="match status" value="1"/>
</dbReference>
<dbReference type="SMART" id="SM00388">
    <property type="entry name" value="HisKA"/>
    <property type="match status" value="2"/>
</dbReference>
<evidence type="ECO:0000256" key="7">
    <source>
        <dbReference type="ARBA" id="ARBA00022692"/>
    </source>
</evidence>
<dbReference type="CDD" id="cd00082">
    <property type="entry name" value="HisKA"/>
    <property type="match status" value="2"/>
</dbReference>
<evidence type="ECO:0000256" key="4">
    <source>
        <dbReference type="ARBA" id="ARBA00022475"/>
    </source>
</evidence>
<proteinExistence type="predicted"/>
<keyword evidence="8" id="KW-0547">Nucleotide-binding</keyword>
<dbReference type="Gene3D" id="1.10.8.500">
    <property type="entry name" value="HAMP domain in histidine kinase"/>
    <property type="match status" value="1"/>
</dbReference>
<dbReference type="InterPro" id="IPR011006">
    <property type="entry name" value="CheY-like_superfamily"/>
</dbReference>
<dbReference type="SMART" id="SM00387">
    <property type="entry name" value="HATPase_c"/>
    <property type="match status" value="2"/>
</dbReference>
<evidence type="ECO:0000313" key="23">
    <source>
        <dbReference type="Proteomes" id="UP000236724"/>
    </source>
</evidence>
<feature type="domain" description="HAMP" evidence="20">
    <location>
        <begin position="316"/>
        <end position="368"/>
    </location>
</feature>
<dbReference type="SUPFAM" id="SSF158472">
    <property type="entry name" value="HAMP domain-like"/>
    <property type="match status" value="1"/>
</dbReference>
<dbReference type="InterPro" id="IPR003660">
    <property type="entry name" value="HAMP_dom"/>
</dbReference>
<dbReference type="CDD" id="cd06225">
    <property type="entry name" value="HAMP"/>
    <property type="match status" value="1"/>
</dbReference>
<evidence type="ECO:0000256" key="14">
    <source>
        <dbReference type="ARBA" id="ARBA00068150"/>
    </source>
</evidence>
<keyword evidence="11 17" id="KW-1133">Transmembrane helix</keyword>
<dbReference type="FunFam" id="1.10.287.130:FF:000002">
    <property type="entry name" value="Two-component osmosensing histidine kinase"/>
    <property type="match status" value="1"/>
</dbReference>
<evidence type="ECO:0000256" key="16">
    <source>
        <dbReference type="SAM" id="Coils"/>
    </source>
</evidence>
<evidence type="ECO:0000259" key="18">
    <source>
        <dbReference type="PROSITE" id="PS50109"/>
    </source>
</evidence>
<gene>
    <name evidence="21" type="primary">barA_5</name>
    <name evidence="22" type="synonym">barA_9</name>
    <name evidence="21" type="ORF">MBHS_01484</name>
    <name evidence="22" type="ORF">MBHS_03372</name>
</gene>
<dbReference type="SMART" id="SM00304">
    <property type="entry name" value="HAMP"/>
    <property type="match status" value="1"/>
</dbReference>
<comment type="caution">
    <text evidence="15">Lacks conserved residue(s) required for the propagation of feature annotation.</text>
</comment>
<dbReference type="InterPro" id="IPR003661">
    <property type="entry name" value="HisK_dim/P_dom"/>
</dbReference>
<dbReference type="GO" id="GO:0005886">
    <property type="term" value="C:plasma membrane"/>
    <property type="evidence" value="ECO:0007669"/>
    <property type="project" value="UniProtKB-SubCell"/>
</dbReference>
<evidence type="ECO:0000256" key="10">
    <source>
        <dbReference type="ARBA" id="ARBA00022840"/>
    </source>
</evidence>
<comment type="catalytic activity">
    <reaction evidence="1">
        <text>ATP + protein L-histidine = ADP + protein N-phospho-L-histidine.</text>
        <dbReference type="EC" id="2.7.13.3"/>
    </reaction>
</comment>
<dbReference type="PROSITE" id="PS50110">
    <property type="entry name" value="RESPONSE_REGULATORY"/>
    <property type="match status" value="3"/>
</dbReference>
<evidence type="ECO:0000256" key="17">
    <source>
        <dbReference type="SAM" id="Phobius"/>
    </source>
</evidence>
<evidence type="ECO:0000256" key="2">
    <source>
        <dbReference type="ARBA" id="ARBA00004651"/>
    </source>
</evidence>
<dbReference type="SUPFAM" id="SSF47384">
    <property type="entry name" value="Homodimeric domain of signal transducing histidine kinase"/>
    <property type="match status" value="2"/>
</dbReference>
<dbReference type="GO" id="GO:0000155">
    <property type="term" value="F:phosphorelay sensor kinase activity"/>
    <property type="evidence" value="ECO:0007669"/>
    <property type="project" value="InterPro"/>
</dbReference>
<dbReference type="FunFam" id="3.30.565.10:FF:000010">
    <property type="entry name" value="Sensor histidine kinase RcsC"/>
    <property type="match status" value="2"/>
</dbReference>
<dbReference type="PROSITE" id="PS50885">
    <property type="entry name" value="HAMP"/>
    <property type="match status" value="1"/>
</dbReference>
<dbReference type="InterPro" id="IPR003594">
    <property type="entry name" value="HATPase_dom"/>
</dbReference>
<dbReference type="InterPro" id="IPR036097">
    <property type="entry name" value="HisK_dim/P_sf"/>
</dbReference>
<evidence type="ECO:0000256" key="13">
    <source>
        <dbReference type="ARBA" id="ARBA00064003"/>
    </source>
</evidence>
<comment type="subcellular location">
    <subcellularLocation>
        <location evidence="2">Cell membrane</location>
        <topology evidence="2">Multi-pass membrane protein</topology>
    </subcellularLocation>
</comment>
<dbReference type="PANTHER" id="PTHR45339:SF1">
    <property type="entry name" value="HYBRID SIGNAL TRANSDUCTION HISTIDINE KINASE J"/>
    <property type="match status" value="1"/>
</dbReference>
<feature type="domain" description="Histidine kinase" evidence="18">
    <location>
        <begin position="810"/>
        <end position="1041"/>
    </location>
</feature>
<dbReference type="Pfam" id="PF00072">
    <property type="entry name" value="Response_reg"/>
    <property type="match status" value="2"/>
</dbReference>
<comment type="subunit">
    <text evidence="13">At low DSF concentrations, interacts with RpfF.</text>
</comment>
<feature type="domain" description="Response regulatory" evidence="19">
    <location>
        <begin position="668"/>
        <end position="785"/>
    </location>
</feature>
<protein>
    <recommendedName>
        <fullName evidence="14">Sensory/regulatory protein RpfC</fullName>
        <ecNumber evidence="3">2.7.13.3</ecNumber>
    </recommendedName>
</protein>
<dbReference type="InterPro" id="IPR036890">
    <property type="entry name" value="HATPase_C_sf"/>
</dbReference>
<evidence type="ECO:0000256" key="8">
    <source>
        <dbReference type="ARBA" id="ARBA00022741"/>
    </source>
</evidence>
<evidence type="ECO:0000256" key="6">
    <source>
        <dbReference type="ARBA" id="ARBA00022679"/>
    </source>
</evidence>
<keyword evidence="16" id="KW-0175">Coiled coil</keyword>
<dbReference type="SUPFAM" id="SSF52172">
    <property type="entry name" value="CheY-like"/>
    <property type="match status" value="3"/>
</dbReference>
<keyword evidence="7 17" id="KW-0812">Transmembrane</keyword>
<dbReference type="OrthoDB" id="6724607at2"/>
<name>A0A1H6F8I4_9GAMM</name>
<dbReference type="InterPro" id="IPR001789">
    <property type="entry name" value="Sig_transdc_resp-reg_receiver"/>
</dbReference>
<evidence type="ECO:0000256" key="9">
    <source>
        <dbReference type="ARBA" id="ARBA00022777"/>
    </source>
</evidence>
<dbReference type="Pfam" id="PF00672">
    <property type="entry name" value="HAMP"/>
    <property type="match status" value="1"/>
</dbReference>
<keyword evidence="10" id="KW-0067">ATP-binding</keyword>
<evidence type="ECO:0000256" key="12">
    <source>
        <dbReference type="ARBA" id="ARBA00023012"/>
    </source>
</evidence>
<keyword evidence="17" id="KW-0472">Membrane</keyword>
<feature type="modified residue" description="4-aspartylphosphate" evidence="15">
    <location>
        <position position="1249"/>
    </location>
</feature>
<dbReference type="PROSITE" id="PS50109">
    <property type="entry name" value="HIS_KIN"/>
    <property type="match status" value="2"/>
</dbReference>
<dbReference type="EC" id="2.7.13.3" evidence="3"/>
<keyword evidence="5 15" id="KW-0597">Phosphoprotein</keyword>
<dbReference type="Gene3D" id="1.10.287.130">
    <property type="match status" value="2"/>
</dbReference>
<dbReference type="PANTHER" id="PTHR45339">
    <property type="entry name" value="HYBRID SIGNAL TRANSDUCTION HISTIDINE KINASE J"/>
    <property type="match status" value="1"/>
</dbReference>
<dbReference type="RefSeq" id="WP_103919528.1">
    <property type="nucleotide sequence ID" value="NZ_FMSV02000367.1"/>
</dbReference>
<feature type="domain" description="Response regulatory" evidence="19">
    <location>
        <begin position="1200"/>
        <end position="1317"/>
    </location>
</feature>
<feature type="modified residue" description="4-aspartylphosphate" evidence="15">
    <location>
        <position position="718"/>
    </location>
</feature>
<dbReference type="Gene3D" id="3.30.565.10">
    <property type="entry name" value="Histidine kinase-like ATPase, C-terminal domain"/>
    <property type="match status" value="2"/>
</dbReference>
<feature type="transmembrane region" description="Helical" evidence="17">
    <location>
        <begin position="7"/>
        <end position="27"/>
    </location>
</feature>
<feature type="transmembrane region" description="Helical" evidence="17">
    <location>
        <begin position="291"/>
        <end position="314"/>
    </location>
</feature>
<dbReference type="GO" id="GO:0005524">
    <property type="term" value="F:ATP binding"/>
    <property type="evidence" value="ECO:0007669"/>
    <property type="project" value="UniProtKB-KW"/>
</dbReference>
<keyword evidence="9 21" id="KW-0418">Kinase</keyword>
<feature type="domain" description="Histidine kinase" evidence="18">
    <location>
        <begin position="401"/>
        <end position="620"/>
    </location>
</feature>